<organism evidence="1 2">
    <name type="scientific">Leptospira weilii str. 2006001855</name>
    <dbReference type="NCBI Taxonomy" id="996804"/>
    <lineage>
        <taxon>Bacteria</taxon>
        <taxon>Pseudomonadati</taxon>
        <taxon>Spirochaetota</taxon>
        <taxon>Spirochaetia</taxon>
        <taxon>Leptospirales</taxon>
        <taxon>Leptospiraceae</taxon>
        <taxon>Leptospira</taxon>
    </lineage>
</organism>
<accession>M6FM29</accession>
<dbReference type="Proteomes" id="UP000012101">
    <property type="component" value="Unassembled WGS sequence"/>
</dbReference>
<dbReference type="EMBL" id="AFJM02000042">
    <property type="protein sequence ID" value="EMM72182.1"/>
    <property type="molecule type" value="Genomic_DNA"/>
</dbReference>
<name>M6FM29_9LEPT</name>
<protein>
    <submittedName>
        <fullName evidence="1">Uncharacterized protein</fullName>
    </submittedName>
</protein>
<sequence length="40" mass="4737">MAIPKITFIVFKSYTKKANRLDYLRHEPSSIDKAFLEIHN</sequence>
<evidence type="ECO:0000313" key="2">
    <source>
        <dbReference type="Proteomes" id="UP000012101"/>
    </source>
</evidence>
<comment type="caution">
    <text evidence="1">The sequence shown here is derived from an EMBL/GenBank/DDBJ whole genome shotgun (WGS) entry which is preliminary data.</text>
</comment>
<evidence type="ECO:0000313" key="1">
    <source>
        <dbReference type="EMBL" id="EMM72182.1"/>
    </source>
</evidence>
<reference evidence="1 2" key="1">
    <citation type="submission" date="2013-01" db="EMBL/GenBank/DDBJ databases">
        <authorList>
            <person name="Harkins D.M."/>
            <person name="Durkin A.S."/>
            <person name="Brinkac L.M."/>
            <person name="Haft D.H."/>
            <person name="Selengut J.D."/>
            <person name="Sanka R."/>
            <person name="DePew J."/>
            <person name="Purushe J."/>
            <person name="Hospenthal D.R."/>
            <person name="Murray C.K."/>
            <person name="Pimentel G."/>
            <person name="Wasfy M."/>
            <person name="Vinetz J.M."/>
            <person name="Sutton G.G."/>
            <person name="Nierman W.C."/>
            <person name="Fouts D.E."/>
        </authorList>
    </citation>
    <scope>NUCLEOTIDE SEQUENCE [LARGE SCALE GENOMIC DNA]</scope>
    <source>
        <strain evidence="1 2">2006001855</strain>
    </source>
</reference>
<proteinExistence type="predicted"/>
<dbReference type="AlphaFoldDB" id="M6FM29"/>
<gene>
    <name evidence="1" type="ORF">LEP1GSC038_3812</name>
</gene>